<gene>
    <name evidence="8" type="ORF">BG61_23165</name>
</gene>
<evidence type="ECO:0000256" key="6">
    <source>
        <dbReference type="ARBA" id="ARBA00023136"/>
    </source>
</evidence>
<evidence type="ECO:0000256" key="3">
    <source>
        <dbReference type="ARBA" id="ARBA00022475"/>
    </source>
</evidence>
<evidence type="ECO:0000256" key="7">
    <source>
        <dbReference type="SAM" id="Phobius"/>
    </source>
</evidence>
<keyword evidence="2" id="KW-0813">Transport</keyword>
<sequence>MSSTDSPLPRRSHARRVLHVLGSPYFRYRHARLLHAIRVGLAMLASIGLTSGIDIPHGVWASVTVLVVIGGLQHFGNIRKKSAERALGTMLGAGFGLALILLQGVTGSLTLTFVLMSVIAGGCAYHAIGKPAYVALLTAITMMIVSGHGDLPIDVGLWRTANVLIGIVIALAFSFVLPQYATYSWRYRLADNLRDCARIYGALLEGRPKPADEVTKRFLVLSQRLVQSRSLMDSVAKEIDVPLALLEEIQRLHRSVLSALELLAQSGAESAALRAVKCSDEERAVRHTLLLMARALRFGRVGLLHAVTKAQAARPGTLAEPSEAGLEDVQDVQGAQGMHWLAMRLAEQVDRLRLRLIEIERMWNIEGAQPFFR</sequence>
<evidence type="ECO:0000256" key="2">
    <source>
        <dbReference type="ARBA" id="ARBA00022448"/>
    </source>
</evidence>
<feature type="transmembrane region" description="Helical" evidence="7">
    <location>
        <begin position="133"/>
        <end position="151"/>
    </location>
</feature>
<dbReference type="GO" id="GO:0022857">
    <property type="term" value="F:transmembrane transporter activity"/>
    <property type="evidence" value="ECO:0007669"/>
    <property type="project" value="InterPro"/>
</dbReference>
<keyword evidence="5 7" id="KW-1133">Transmembrane helix</keyword>
<dbReference type="InterPro" id="IPR006726">
    <property type="entry name" value="PHBA_efflux_AaeB/fusaric-R"/>
</dbReference>
<comment type="caution">
    <text evidence="8">The sequence shown here is derived from an EMBL/GenBank/DDBJ whole genome shotgun (WGS) entry which is preliminary data.</text>
</comment>
<keyword evidence="3" id="KW-1003">Cell membrane</keyword>
<accession>A0A069PTY8</accession>
<reference evidence="8 9" key="1">
    <citation type="submission" date="2014-03" db="EMBL/GenBank/DDBJ databases">
        <title>Draft Genome Sequences of Four Burkholderia Strains.</title>
        <authorList>
            <person name="Liu X.Y."/>
            <person name="Li C.X."/>
            <person name="Xu J.H."/>
        </authorList>
    </citation>
    <scope>NUCLEOTIDE SEQUENCE [LARGE SCALE GENOMIC DNA]</scope>
    <source>
        <strain evidence="8 9">DSM 50014</strain>
    </source>
</reference>
<dbReference type="RefSeq" id="WP_035939965.1">
    <property type="nucleotide sequence ID" value="NZ_CADFFX010000026.1"/>
</dbReference>
<keyword evidence="6 7" id="KW-0472">Membrane</keyword>
<organism evidence="8 9">
    <name type="scientific">Caballeronia glathei</name>
    <dbReference type="NCBI Taxonomy" id="60547"/>
    <lineage>
        <taxon>Bacteria</taxon>
        <taxon>Pseudomonadati</taxon>
        <taxon>Pseudomonadota</taxon>
        <taxon>Betaproteobacteria</taxon>
        <taxon>Burkholderiales</taxon>
        <taxon>Burkholderiaceae</taxon>
        <taxon>Caballeronia</taxon>
    </lineage>
</organism>
<keyword evidence="4 7" id="KW-0812">Transmembrane</keyword>
<proteinExistence type="predicted"/>
<keyword evidence="9" id="KW-1185">Reference proteome</keyword>
<dbReference type="PANTHER" id="PTHR30509">
    <property type="entry name" value="P-HYDROXYBENZOIC ACID EFFLUX PUMP SUBUNIT-RELATED"/>
    <property type="match status" value="1"/>
</dbReference>
<feature type="transmembrane region" description="Helical" evidence="7">
    <location>
        <begin position="157"/>
        <end position="178"/>
    </location>
</feature>
<evidence type="ECO:0000313" key="9">
    <source>
        <dbReference type="Proteomes" id="UP000027466"/>
    </source>
</evidence>
<evidence type="ECO:0000313" key="8">
    <source>
        <dbReference type="EMBL" id="KDR40751.1"/>
    </source>
</evidence>
<dbReference type="GO" id="GO:0005886">
    <property type="term" value="C:plasma membrane"/>
    <property type="evidence" value="ECO:0007669"/>
    <property type="project" value="UniProtKB-SubCell"/>
</dbReference>
<name>A0A069PTY8_9BURK</name>
<feature type="transmembrane region" description="Helical" evidence="7">
    <location>
        <begin position="33"/>
        <end position="53"/>
    </location>
</feature>
<evidence type="ECO:0000256" key="1">
    <source>
        <dbReference type="ARBA" id="ARBA00004651"/>
    </source>
</evidence>
<dbReference type="Pfam" id="PF04632">
    <property type="entry name" value="FUSC"/>
    <property type="match status" value="1"/>
</dbReference>
<dbReference type="AlphaFoldDB" id="A0A069PTY8"/>
<evidence type="ECO:0000256" key="5">
    <source>
        <dbReference type="ARBA" id="ARBA00022989"/>
    </source>
</evidence>
<protein>
    <submittedName>
        <fullName evidence="8">Membrane protein</fullName>
    </submittedName>
</protein>
<dbReference type="Proteomes" id="UP000027466">
    <property type="component" value="Unassembled WGS sequence"/>
</dbReference>
<feature type="transmembrane region" description="Helical" evidence="7">
    <location>
        <begin position="87"/>
        <end position="105"/>
    </location>
</feature>
<evidence type="ECO:0000256" key="4">
    <source>
        <dbReference type="ARBA" id="ARBA00022692"/>
    </source>
</evidence>
<dbReference type="EMBL" id="JFHC01000036">
    <property type="protein sequence ID" value="KDR40751.1"/>
    <property type="molecule type" value="Genomic_DNA"/>
</dbReference>
<comment type="subcellular location">
    <subcellularLocation>
        <location evidence="1">Cell membrane</location>
        <topology evidence="1">Multi-pass membrane protein</topology>
    </subcellularLocation>
</comment>
<dbReference type="PANTHER" id="PTHR30509:SF9">
    <property type="entry name" value="MULTIDRUG RESISTANCE PROTEIN MDTO"/>
    <property type="match status" value="1"/>
</dbReference>
<dbReference type="STRING" id="60547.GCA_000751215_06623"/>